<proteinExistence type="predicted"/>
<evidence type="ECO:0000313" key="2">
    <source>
        <dbReference type="Proteomes" id="UP001642483"/>
    </source>
</evidence>
<evidence type="ECO:0000313" key="1">
    <source>
        <dbReference type="EMBL" id="CAK8673262.1"/>
    </source>
</evidence>
<organism evidence="1 2">
    <name type="scientific">Clavelina lepadiformis</name>
    <name type="common">Light-bulb sea squirt</name>
    <name type="synonym">Ascidia lepadiformis</name>
    <dbReference type="NCBI Taxonomy" id="159417"/>
    <lineage>
        <taxon>Eukaryota</taxon>
        <taxon>Metazoa</taxon>
        <taxon>Chordata</taxon>
        <taxon>Tunicata</taxon>
        <taxon>Ascidiacea</taxon>
        <taxon>Aplousobranchia</taxon>
        <taxon>Clavelinidae</taxon>
        <taxon>Clavelina</taxon>
    </lineage>
</organism>
<keyword evidence="2" id="KW-1185">Reference proteome</keyword>
<gene>
    <name evidence="1" type="ORF">CVLEPA_LOCUS3071</name>
</gene>
<protein>
    <submittedName>
        <fullName evidence="1">Uncharacterized protein</fullName>
    </submittedName>
</protein>
<accession>A0ABP0F4R5</accession>
<comment type="caution">
    <text evidence="1">The sequence shown here is derived from an EMBL/GenBank/DDBJ whole genome shotgun (WGS) entry which is preliminary data.</text>
</comment>
<reference evidence="1 2" key="1">
    <citation type="submission" date="2024-02" db="EMBL/GenBank/DDBJ databases">
        <authorList>
            <person name="Daric V."/>
            <person name="Darras S."/>
        </authorList>
    </citation>
    <scope>NUCLEOTIDE SEQUENCE [LARGE SCALE GENOMIC DNA]</scope>
</reference>
<name>A0ABP0F4R5_CLALP</name>
<dbReference type="EMBL" id="CAWYQH010000002">
    <property type="protein sequence ID" value="CAK8673262.1"/>
    <property type="molecule type" value="Genomic_DNA"/>
</dbReference>
<dbReference type="Proteomes" id="UP001642483">
    <property type="component" value="Unassembled WGS sequence"/>
</dbReference>
<sequence length="100" mass="11721">MARSAICGYTNSFEESCICAHFVNRCTRLFLTYRPHFLPDGVFLFQDVFFFRSGFDIRRYGSEIQHCNTATPPFPEFNRLMFGPLNGTFQKFSTLTYSWC</sequence>